<organism evidence="3 4">
    <name type="scientific">Inquilinus limosus MP06</name>
    <dbReference type="NCBI Taxonomy" id="1398085"/>
    <lineage>
        <taxon>Bacteria</taxon>
        <taxon>Pseudomonadati</taxon>
        <taxon>Pseudomonadota</taxon>
        <taxon>Alphaproteobacteria</taxon>
        <taxon>Rhodospirillales</taxon>
        <taxon>Rhodospirillaceae</taxon>
        <taxon>Inquilinus</taxon>
    </lineage>
</organism>
<dbReference type="InterPro" id="IPR036390">
    <property type="entry name" value="WH_DNA-bd_sf"/>
</dbReference>
<dbReference type="Gene3D" id="1.10.10.10">
    <property type="entry name" value="Winged helix-like DNA-binding domain superfamily/Winged helix DNA-binding domain"/>
    <property type="match status" value="1"/>
</dbReference>
<accession>A0A0A0DDH4</accession>
<dbReference type="EMBL" id="JANX01000001">
    <property type="protein sequence ID" value="KGM36169.1"/>
    <property type="molecule type" value="Genomic_DNA"/>
</dbReference>
<evidence type="ECO:0000313" key="4">
    <source>
        <dbReference type="Proteomes" id="UP000029995"/>
    </source>
</evidence>
<dbReference type="InterPro" id="IPR036388">
    <property type="entry name" value="WH-like_DNA-bd_sf"/>
</dbReference>
<dbReference type="RefSeq" id="WP_034830599.1">
    <property type="nucleotide sequence ID" value="NZ_JANX01000001.1"/>
</dbReference>
<evidence type="ECO:0000256" key="1">
    <source>
        <dbReference type="ARBA" id="ARBA00023015"/>
    </source>
</evidence>
<dbReference type="GO" id="GO:0006355">
    <property type="term" value="P:regulation of DNA-templated transcription"/>
    <property type="evidence" value="ECO:0007669"/>
    <property type="project" value="InterPro"/>
</dbReference>
<gene>
    <name evidence="3" type="ORF">P409_00545</name>
</gene>
<dbReference type="OrthoDB" id="6388170at2"/>
<proteinExistence type="predicted"/>
<evidence type="ECO:0008006" key="5">
    <source>
        <dbReference type="Google" id="ProtNLM"/>
    </source>
</evidence>
<sequence>MSDIERRILTYLSRYKKEIGAMWTADIAYGLRESTPFIRKILVKLEKDGKVRRVVIGNPTSWELAE</sequence>
<evidence type="ECO:0000313" key="3">
    <source>
        <dbReference type="EMBL" id="KGM36169.1"/>
    </source>
</evidence>
<keyword evidence="2" id="KW-0804">Transcription</keyword>
<dbReference type="AlphaFoldDB" id="A0A0A0DDH4"/>
<dbReference type="InterPro" id="IPR006793">
    <property type="entry name" value="FaeA"/>
</dbReference>
<name>A0A0A0DDH4_9PROT</name>
<evidence type="ECO:0000256" key="2">
    <source>
        <dbReference type="ARBA" id="ARBA00023163"/>
    </source>
</evidence>
<dbReference type="Pfam" id="PF04703">
    <property type="entry name" value="FaeA"/>
    <property type="match status" value="1"/>
</dbReference>
<reference evidence="3 4" key="1">
    <citation type="submission" date="2014-01" db="EMBL/GenBank/DDBJ databases">
        <title>Genome sequence determination for a cystic fibrosis isolate, Inquilinus limosus.</title>
        <authorList>
            <person name="Pino M."/>
            <person name="Di Conza J."/>
            <person name="Gutkind G."/>
        </authorList>
    </citation>
    <scope>NUCLEOTIDE SEQUENCE [LARGE SCALE GENOMIC DNA]</scope>
    <source>
        <strain evidence="3 4">MP06</strain>
    </source>
</reference>
<dbReference type="Proteomes" id="UP000029995">
    <property type="component" value="Unassembled WGS sequence"/>
</dbReference>
<protein>
    <recommendedName>
        <fullName evidence="5">Transcriptional regulator</fullName>
    </recommendedName>
</protein>
<comment type="caution">
    <text evidence="3">The sequence shown here is derived from an EMBL/GenBank/DDBJ whole genome shotgun (WGS) entry which is preliminary data.</text>
</comment>
<dbReference type="SUPFAM" id="SSF46785">
    <property type="entry name" value="Winged helix' DNA-binding domain"/>
    <property type="match status" value="1"/>
</dbReference>
<keyword evidence="1" id="KW-0805">Transcription regulation</keyword>